<protein>
    <submittedName>
        <fullName evidence="1">HAD superfamily Cof-like phosphohydrolase</fullName>
    </submittedName>
</protein>
<sequence>MFQSKDEKFNQVKAFHAVMDGQTQEVAHAFDAQTAAHRADFKLEELVEFLRASVDSEEAFDEAVANLHLALDKAVEKVKGKIAPQHSLVGQVDALIDILYFTYGSFALMGVDPQPIFEIVHAANMGKIFPDGQAHFDPVTHKILKPADWEEKFAPEPAILKELEKQLSR</sequence>
<name>A0ABV2JMR7_9STRE</name>
<comment type="caution">
    <text evidence="1">The sequence shown here is derived from an EMBL/GenBank/DDBJ whole genome shotgun (WGS) entry which is preliminary data.</text>
</comment>
<dbReference type="Pfam" id="PF01503">
    <property type="entry name" value="PRA-PH"/>
    <property type="match status" value="1"/>
</dbReference>
<dbReference type="InterPro" id="IPR021130">
    <property type="entry name" value="PRib-ATP_PPHydrolase-like"/>
</dbReference>
<dbReference type="InterPro" id="IPR023292">
    <property type="entry name" value="NTP_PyroPHydrolase-like_dom_sf"/>
</dbReference>
<gene>
    <name evidence="1" type="ORF">ABID27_001870</name>
</gene>
<evidence type="ECO:0000313" key="1">
    <source>
        <dbReference type="EMBL" id="MET3645221.1"/>
    </source>
</evidence>
<keyword evidence="2" id="KW-1185">Reference proteome</keyword>
<evidence type="ECO:0000313" key="2">
    <source>
        <dbReference type="Proteomes" id="UP001549055"/>
    </source>
</evidence>
<organism evidence="1 2">
    <name type="scientific">Streptococcus gallinaceus</name>
    <dbReference type="NCBI Taxonomy" id="165758"/>
    <lineage>
        <taxon>Bacteria</taxon>
        <taxon>Bacillati</taxon>
        <taxon>Bacillota</taxon>
        <taxon>Bacilli</taxon>
        <taxon>Lactobacillales</taxon>
        <taxon>Streptococcaceae</taxon>
        <taxon>Streptococcus</taxon>
    </lineage>
</organism>
<reference evidence="1 2" key="1">
    <citation type="submission" date="2024-06" db="EMBL/GenBank/DDBJ databases">
        <title>Genomic Encyclopedia of Type Strains, Phase IV (KMG-IV): sequencing the most valuable type-strain genomes for metagenomic binning, comparative biology and taxonomic classification.</title>
        <authorList>
            <person name="Goeker M."/>
        </authorList>
    </citation>
    <scope>NUCLEOTIDE SEQUENCE [LARGE SCALE GENOMIC DNA]</scope>
    <source>
        <strain evidence="1 2">DSM 15349</strain>
    </source>
</reference>
<accession>A0ABV2JMR7</accession>
<dbReference type="EMBL" id="JBEPMK010000008">
    <property type="protein sequence ID" value="MET3645221.1"/>
    <property type="molecule type" value="Genomic_DNA"/>
</dbReference>
<proteinExistence type="predicted"/>
<dbReference type="Gene3D" id="1.10.3420.10">
    <property type="entry name" value="putative ntp pyrophosphohydrolase like domain"/>
    <property type="match status" value="1"/>
</dbReference>
<dbReference type="Proteomes" id="UP001549055">
    <property type="component" value="Unassembled WGS sequence"/>
</dbReference>